<proteinExistence type="predicted"/>
<keyword evidence="1" id="KW-0472">Membrane</keyword>
<dbReference type="AlphaFoldDB" id="A0A095CEW5"/>
<dbReference type="EMBL" id="KL251844">
    <property type="protein sequence ID" value="KGB41373.1"/>
    <property type="molecule type" value="Genomic_DNA"/>
</dbReference>
<keyword evidence="1" id="KW-1133">Transmembrane helix</keyword>
<evidence type="ECO:0000313" key="2">
    <source>
        <dbReference type="EMBL" id="KGB41373.1"/>
    </source>
</evidence>
<dbReference type="PANTHER" id="PTHR10838:SF20">
    <property type="entry name" value="SYNAPTOGYRIN"/>
    <property type="match status" value="1"/>
</dbReference>
<protein>
    <recommendedName>
        <fullName evidence="3">MARVEL domain-containing protein</fullName>
    </recommendedName>
</protein>
<reference evidence="2" key="1">
    <citation type="journal article" date="2012" name="Nat. Genet.">
        <title>Whole-genome sequence of Schistosoma haematobium.</title>
        <authorList>
            <person name="Young N.D."/>
            <person name="Jex A.R."/>
            <person name="Li B."/>
            <person name="Liu S."/>
            <person name="Yang L."/>
            <person name="Xiong Z."/>
            <person name="Li Y."/>
            <person name="Cantacessi C."/>
            <person name="Hall R.S."/>
            <person name="Xu X."/>
            <person name="Chen F."/>
            <person name="Wu X."/>
            <person name="Zerlotini A."/>
            <person name="Oliveira G."/>
            <person name="Hofmann A."/>
            <person name="Zhang G."/>
            <person name="Fang X."/>
            <person name="Kang Y."/>
            <person name="Campbell B.E."/>
            <person name="Loukas A."/>
            <person name="Ranganathan S."/>
            <person name="Rollinson D."/>
            <person name="Rinaldi G."/>
            <person name="Brindley P.J."/>
            <person name="Yang H."/>
            <person name="Wang J."/>
            <person name="Wang J."/>
            <person name="Gasser R.B."/>
        </authorList>
    </citation>
    <scope>NUCLEOTIDE SEQUENCE [LARGE SCALE GENOMIC DNA]</scope>
</reference>
<name>A0A095CEW5_SCHHA</name>
<evidence type="ECO:0000256" key="1">
    <source>
        <dbReference type="SAM" id="Phobius"/>
    </source>
</evidence>
<feature type="transmembrane region" description="Helical" evidence="1">
    <location>
        <begin position="96"/>
        <end position="118"/>
    </location>
</feature>
<feature type="transmembrane region" description="Helical" evidence="1">
    <location>
        <begin position="28"/>
        <end position="47"/>
    </location>
</feature>
<dbReference type="STRING" id="6185.A0A095CEW5"/>
<feature type="transmembrane region" description="Helical" evidence="1">
    <location>
        <begin position="68"/>
        <end position="90"/>
    </location>
</feature>
<sequence>LAFSKFCSWDRSFIICKPQPINPVPLDFIGIWSFLWLIAFCLLCNRWQNIEQDFLTQNDVSPNGPRTAIAFSFFSMVVLSPDVQAIVLHFCSSVCYCWLSIGLSIFLIILGFFTYKFYKSTEIQCSNFAYGETESSHGYHGFTSDADMLDASGPGPVDPDTPVAHSNFDYQVGNYRAGLNDVYSADPMGGYQP</sequence>
<dbReference type="GO" id="GO:0030672">
    <property type="term" value="C:synaptic vesicle membrane"/>
    <property type="evidence" value="ECO:0007669"/>
    <property type="project" value="TreeGrafter"/>
</dbReference>
<dbReference type="PANTHER" id="PTHR10838">
    <property type="entry name" value="SYNAPTOGYRIN"/>
    <property type="match status" value="1"/>
</dbReference>
<accession>A0A095CEW5</accession>
<dbReference type="InterPro" id="IPR016579">
    <property type="entry name" value="Synaptogyrin"/>
</dbReference>
<dbReference type="GO" id="GO:0031594">
    <property type="term" value="C:neuromuscular junction"/>
    <property type="evidence" value="ECO:0007669"/>
    <property type="project" value="TreeGrafter"/>
</dbReference>
<gene>
    <name evidence="2" type="ORF">MS3_09886</name>
</gene>
<organism evidence="2">
    <name type="scientific">Schistosoma haematobium</name>
    <name type="common">Blood fluke</name>
    <dbReference type="NCBI Taxonomy" id="6185"/>
    <lineage>
        <taxon>Eukaryota</taxon>
        <taxon>Metazoa</taxon>
        <taxon>Spiralia</taxon>
        <taxon>Lophotrochozoa</taxon>
        <taxon>Platyhelminthes</taxon>
        <taxon>Trematoda</taxon>
        <taxon>Digenea</taxon>
        <taxon>Strigeidida</taxon>
        <taxon>Schistosomatoidea</taxon>
        <taxon>Schistosomatidae</taxon>
        <taxon>Schistosoma</taxon>
    </lineage>
</organism>
<evidence type="ECO:0008006" key="3">
    <source>
        <dbReference type="Google" id="ProtNLM"/>
    </source>
</evidence>
<keyword evidence="1" id="KW-0812">Transmembrane</keyword>
<feature type="non-terminal residue" evidence="2">
    <location>
        <position position="1"/>
    </location>
</feature>